<keyword evidence="1" id="KW-0489">Methyltransferase</keyword>
<proteinExistence type="predicted"/>
<dbReference type="SUPFAM" id="SSF53335">
    <property type="entry name" value="S-adenosyl-L-methionine-dependent methyltransferases"/>
    <property type="match status" value="1"/>
</dbReference>
<dbReference type="STRING" id="1249101.BST21_23035"/>
<sequence>MSQQVDYRDLRRTEADNYATNFVPLIPAPLADDLIEAAAPESGEYVVDIACGTGVVTRLAAERVGPTGKVVGVDLTPEMLEVARASAAPSGAVIEWRQGSAEALPLADESYDLALCQLGLMFFPDRAAAVSEMWRVLSPGGRVAVNVPGAMPRLFEIMADALGRHINPDLPGFLRAVFSVSETELRRLLDGAHFQDVTVKTVTKALRLPPPAEFLWQYLEVTPIAGLVLGTDDGHRRRLEDDVVARWQDFVHDDELVLELSVAIATARK</sequence>
<dbReference type="InterPro" id="IPR013216">
    <property type="entry name" value="Methyltransf_11"/>
</dbReference>
<dbReference type="PANTHER" id="PTHR43591:SF24">
    <property type="entry name" value="2-METHOXY-6-POLYPRENYL-1,4-BENZOQUINOL METHYLASE, MITOCHONDRIAL"/>
    <property type="match status" value="1"/>
</dbReference>
<reference evidence="1 2" key="1">
    <citation type="journal article" date="2019" name="Emerg. Microbes Infect.">
        <title>Comprehensive subspecies identification of 175 nontuberculous mycobacteria species based on 7547 genomic profiles.</title>
        <authorList>
            <person name="Matsumoto Y."/>
            <person name="Kinjo T."/>
            <person name="Motooka D."/>
            <person name="Nabeya D."/>
            <person name="Jung N."/>
            <person name="Uechi K."/>
            <person name="Horii T."/>
            <person name="Iida T."/>
            <person name="Fujita J."/>
            <person name="Nakamura S."/>
        </authorList>
    </citation>
    <scope>NUCLEOTIDE SEQUENCE [LARGE SCALE GENOMIC DNA]</scope>
    <source>
        <strain evidence="1 2">JCM 18439</strain>
    </source>
</reference>
<dbReference type="OrthoDB" id="9808140at2"/>
<dbReference type="EMBL" id="AP022591">
    <property type="protein sequence ID" value="BBY44604.1"/>
    <property type="molecule type" value="Genomic_DNA"/>
</dbReference>
<dbReference type="Pfam" id="PF08241">
    <property type="entry name" value="Methyltransf_11"/>
    <property type="match status" value="1"/>
</dbReference>
<keyword evidence="2" id="KW-1185">Reference proteome</keyword>
<dbReference type="PANTHER" id="PTHR43591">
    <property type="entry name" value="METHYLTRANSFERASE"/>
    <property type="match status" value="1"/>
</dbReference>
<dbReference type="GO" id="GO:0032259">
    <property type="term" value="P:methylation"/>
    <property type="evidence" value="ECO:0007669"/>
    <property type="project" value="UniProtKB-KW"/>
</dbReference>
<dbReference type="RefSeq" id="WP_083007177.1">
    <property type="nucleotide sequence ID" value="NZ_AP022591.1"/>
</dbReference>
<name>A0A1X0BK34_MYCCF</name>
<dbReference type="KEGG" id="mcee:MCEL_28990"/>
<organism evidence="1 2">
    <name type="scientific">Mycolicibacterium celeriflavum</name>
    <name type="common">Mycobacterium celeriflavum</name>
    <dbReference type="NCBI Taxonomy" id="1249101"/>
    <lineage>
        <taxon>Bacteria</taxon>
        <taxon>Bacillati</taxon>
        <taxon>Actinomycetota</taxon>
        <taxon>Actinomycetes</taxon>
        <taxon>Mycobacteriales</taxon>
        <taxon>Mycobacteriaceae</taxon>
        <taxon>Mycolicibacterium</taxon>
    </lineage>
</organism>
<dbReference type="Proteomes" id="UP000466431">
    <property type="component" value="Chromosome"/>
</dbReference>
<gene>
    <name evidence="1" type="ORF">MCEL_28990</name>
</gene>
<accession>A0A1X0BK34</accession>
<dbReference type="GO" id="GO:0008757">
    <property type="term" value="F:S-adenosylmethionine-dependent methyltransferase activity"/>
    <property type="evidence" value="ECO:0007669"/>
    <property type="project" value="InterPro"/>
</dbReference>
<evidence type="ECO:0000313" key="1">
    <source>
        <dbReference type="EMBL" id="BBY44604.1"/>
    </source>
</evidence>
<protein>
    <submittedName>
        <fullName evidence="1">Ubiquinone/menaquinone biosynthesis methyltransferase</fullName>
    </submittedName>
</protein>
<keyword evidence="1" id="KW-0808">Transferase</keyword>
<dbReference type="CDD" id="cd02440">
    <property type="entry name" value="AdoMet_MTases"/>
    <property type="match status" value="1"/>
</dbReference>
<dbReference type="InterPro" id="IPR029063">
    <property type="entry name" value="SAM-dependent_MTases_sf"/>
</dbReference>
<dbReference type="AlphaFoldDB" id="A0A1X0BK34"/>
<evidence type="ECO:0000313" key="2">
    <source>
        <dbReference type="Proteomes" id="UP000466431"/>
    </source>
</evidence>
<keyword evidence="1" id="KW-0830">Ubiquinone</keyword>
<dbReference type="Gene3D" id="3.40.50.150">
    <property type="entry name" value="Vaccinia Virus protein VP39"/>
    <property type="match status" value="1"/>
</dbReference>